<organism evidence="2">
    <name type="scientific">marine sediment metagenome</name>
    <dbReference type="NCBI Taxonomy" id="412755"/>
    <lineage>
        <taxon>unclassified sequences</taxon>
        <taxon>metagenomes</taxon>
        <taxon>ecological metagenomes</taxon>
    </lineage>
</organism>
<dbReference type="Gene3D" id="3.40.50.300">
    <property type="entry name" value="P-loop containing nucleotide triphosphate hydrolases"/>
    <property type="match status" value="1"/>
</dbReference>
<dbReference type="AlphaFoldDB" id="A0A0F9D187"/>
<evidence type="ECO:0000259" key="1">
    <source>
        <dbReference type="Pfam" id="PF00685"/>
    </source>
</evidence>
<protein>
    <recommendedName>
        <fullName evidence="1">Sulfotransferase domain-containing protein</fullName>
    </recommendedName>
</protein>
<dbReference type="InterPro" id="IPR027417">
    <property type="entry name" value="P-loop_NTPase"/>
</dbReference>
<dbReference type="InterPro" id="IPR000863">
    <property type="entry name" value="Sulfotransferase_dom"/>
</dbReference>
<accession>A0A0F9D187</accession>
<name>A0A0F9D187_9ZZZZ</name>
<feature type="non-terminal residue" evidence="2">
    <location>
        <position position="346"/>
    </location>
</feature>
<dbReference type="GO" id="GO:0008146">
    <property type="term" value="F:sulfotransferase activity"/>
    <property type="evidence" value="ECO:0007669"/>
    <property type="project" value="InterPro"/>
</dbReference>
<sequence length="346" mass="40334">MNARGEIEWTYGRQAQMGRQGCRGEWWEHYKCGCVSDYASTKAGLLGYCATHGGDRFRVYHEQGPRDPTEKWWGSYRTCGCTSDYYTRKRLVPMYCPEHKCVDPVNAKQEETGRRFAIHRVGDVDRPQRKIILITLPRSGYHLLTPIMTGGSLTVHPSFSFAAPRQVDWWGGYRPIQEIIDRLGDVHPGFVLRTHSWFNQELADWLREEGWLGIVLTRDLRDVVVSQAHFIGEHIRWGRWVDDRSHAGFLKLILTGGEFTRKAKKRRETIRVPSSREHWDGFRPWIDENWTYHITYEQLRGDLENTVKRLAQFVGLPDDWPKMVAGAGAPQDPRYFRAGRLGDWRD</sequence>
<dbReference type="SUPFAM" id="SSF52540">
    <property type="entry name" value="P-loop containing nucleoside triphosphate hydrolases"/>
    <property type="match status" value="1"/>
</dbReference>
<evidence type="ECO:0000313" key="2">
    <source>
        <dbReference type="EMBL" id="KKL11566.1"/>
    </source>
</evidence>
<dbReference type="EMBL" id="LAZR01041599">
    <property type="protein sequence ID" value="KKL11566.1"/>
    <property type="molecule type" value="Genomic_DNA"/>
</dbReference>
<dbReference type="Pfam" id="PF00685">
    <property type="entry name" value="Sulfotransfer_1"/>
    <property type="match status" value="1"/>
</dbReference>
<proteinExistence type="predicted"/>
<comment type="caution">
    <text evidence="2">The sequence shown here is derived from an EMBL/GenBank/DDBJ whole genome shotgun (WGS) entry which is preliminary data.</text>
</comment>
<gene>
    <name evidence="2" type="ORF">LCGC14_2544530</name>
</gene>
<reference evidence="2" key="1">
    <citation type="journal article" date="2015" name="Nature">
        <title>Complex archaea that bridge the gap between prokaryotes and eukaryotes.</title>
        <authorList>
            <person name="Spang A."/>
            <person name="Saw J.H."/>
            <person name="Jorgensen S.L."/>
            <person name="Zaremba-Niedzwiedzka K."/>
            <person name="Martijn J."/>
            <person name="Lind A.E."/>
            <person name="van Eijk R."/>
            <person name="Schleper C."/>
            <person name="Guy L."/>
            <person name="Ettema T.J."/>
        </authorList>
    </citation>
    <scope>NUCLEOTIDE SEQUENCE</scope>
</reference>
<feature type="domain" description="Sulfotransferase" evidence="1">
    <location>
        <begin position="202"/>
        <end position="317"/>
    </location>
</feature>